<dbReference type="Pfam" id="PF12770">
    <property type="entry name" value="CHAT"/>
    <property type="match status" value="1"/>
</dbReference>
<accession>A0A9P7A1E0</accession>
<dbReference type="EMBL" id="JABBWD010000008">
    <property type="protein sequence ID" value="KAG1780694.1"/>
    <property type="molecule type" value="Genomic_DNA"/>
</dbReference>
<comment type="caution">
    <text evidence="2">The sequence shown here is derived from an EMBL/GenBank/DDBJ whole genome shotgun (WGS) entry which is preliminary data.</text>
</comment>
<proteinExistence type="predicted"/>
<sequence length="1119" mass="123998">MANTEDDIHEPARDHHDTAIGDELYALFEDQDDLQALQLAIGHYNAALTEDILDSQCSRSDQLLKLGTALSRRFDLIGDAADLDVAIKCHSVAIDLQTPDSPDVPIIHAKHAQMLMKRFGLHMNQPDLDLAIEQYACISDQTDSTHEAWLVALADALVTRFFHWGNVRDLSQAIRIYESVVNFDVSNAPTSVLGNLSLAHFLRYQQEGDAPDLTSSIAYSTEALDKISSEDQNHSVLLNNLANGLLFRFKKFGSTDDLEQAIKSYGSVIELCPTGHKGRLRALSNLASAIMTRYELQASLADLEISLGYFHEALEICPRNNPDRSTLLDNLATTLRKRFQHTGDIIDLETAIENHYEALHVLPPSHPHRSDTLCSLGNALQSRFAFQGDPDDLDAAVDRYSEALRLRPPSHPERADLLNNLANVACKLFKERRNPHKLDLCIECYSEALQFSPEGYRRPLLLHNLASSLTTRFLFHKDAKDLDRALELGASALELREKGNEYRMSSHVVLANAKGLKYELEGDPAMLQAAFQHLDEARGMCTPGHPSLVDIWEEYARVHLHAYSKTPQSTDHVEEAFRYFRIASTHISGGSLPKFRVALRWVKEAEIHKHSSALDAHQIALSMFDRHVTTKPSVESRHRIVREYAASLAVDAASCALRRGLVTLAVEMLEHGRGLLWTYLARFRTPLDDLQSAGEHGCQLASEFRRLSPLLEDAACGAMTEEGLQHYRCLLREWDGVVDQIRLVDGFGDFLLAPTFSKLKEAAKNGPVIITNASQYSCDAVIIHHEHDPIHIPLTDINTSDIIQLSSQFRDFATNPSIRSGGRSTERQLTGLLRHIWDAVVLPVVKRLESSLQLPKGSRIWWCPTGRFNSIPLHAAAPYRKDEKGLPNHYISSYTPTLSALLRSQKPRHVLNDKTPPRVLAIGQAAPAGGFAKLGTVDEELDSLQSILAPVIPMTRMTGESATRSESLRAIHSSPWVHLACHGKQDVTRPLKSCFAMSDGPLTLLDIVHAPSDSGQCSEFAFLSACHTAAGDRTAPDEVVHLAAAMQFAGFRGVVGTMWAVDDAVVVNMVSAFYEALLEKSPDELNSEHAARALNAAAKKVDKSVVPLGQRIVFIHIGT</sequence>
<dbReference type="PANTHER" id="PTHR10098">
    <property type="entry name" value="RAPSYN-RELATED"/>
    <property type="match status" value="1"/>
</dbReference>
<dbReference type="OrthoDB" id="9991317at2759"/>
<dbReference type="InterPro" id="IPR024983">
    <property type="entry name" value="CHAT_dom"/>
</dbReference>
<gene>
    <name evidence="2" type="ORF">EV702DRAFT_734284</name>
</gene>
<name>A0A9P7A1E0_9AGAM</name>
<dbReference type="PANTHER" id="PTHR10098:SF106">
    <property type="entry name" value="TETRATRICOPEPTIDE REPEAT PROTEIN 28-LIKE PROTEIN"/>
    <property type="match status" value="1"/>
</dbReference>
<evidence type="ECO:0000259" key="1">
    <source>
        <dbReference type="Pfam" id="PF12770"/>
    </source>
</evidence>
<evidence type="ECO:0000313" key="3">
    <source>
        <dbReference type="Proteomes" id="UP000714275"/>
    </source>
</evidence>
<keyword evidence="3" id="KW-1185">Reference proteome</keyword>
<dbReference type="SUPFAM" id="SSF48452">
    <property type="entry name" value="TPR-like"/>
    <property type="match status" value="1"/>
</dbReference>
<dbReference type="AlphaFoldDB" id="A0A9P7A1E0"/>
<organism evidence="2 3">
    <name type="scientific">Suillus placidus</name>
    <dbReference type="NCBI Taxonomy" id="48579"/>
    <lineage>
        <taxon>Eukaryota</taxon>
        <taxon>Fungi</taxon>
        <taxon>Dikarya</taxon>
        <taxon>Basidiomycota</taxon>
        <taxon>Agaricomycotina</taxon>
        <taxon>Agaricomycetes</taxon>
        <taxon>Agaricomycetidae</taxon>
        <taxon>Boletales</taxon>
        <taxon>Suillineae</taxon>
        <taxon>Suillaceae</taxon>
        <taxon>Suillus</taxon>
    </lineage>
</organism>
<dbReference type="Proteomes" id="UP000714275">
    <property type="component" value="Unassembled WGS sequence"/>
</dbReference>
<dbReference type="Gene3D" id="1.25.40.10">
    <property type="entry name" value="Tetratricopeptide repeat domain"/>
    <property type="match status" value="2"/>
</dbReference>
<evidence type="ECO:0000313" key="2">
    <source>
        <dbReference type="EMBL" id="KAG1780694.1"/>
    </source>
</evidence>
<feature type="domain" description="CHAT" evidence="1">
    <location>
        <begin position="832"/>
        <end position="1100"/>
    </location>
</feature>
<reference evidence="2" key="1">
    <citation type="journal article" date="2020" name="New Phytol.">
        <title>Comparative genomics reveals dynamic genome evolution in host specialist ectomycorrhizal fungi.</title>
        <authorList>
            <person name="Lofgren L.A."/>
            <person name="Nguyen N.H."/>
            <person name="Vilgalys R."/>
            <person name="Ruytinx J."/>
            <person name="Liao H.L."/>
            <person name="Branco S."/>
            <person name="Kuo A."/>
            <person name="LaButti K."/>
            <person name="Lipzen A."/>
            <person name="Andreopoulos W."/>
            <person name="Pangilinan J."/>
            <person name="Riley R."/>
            <person name="Hundley H."/>
            <person name="Na H."/>
            <person name="Barry K."/>
            <person name="Grigoriev I.V."/>
            <person name="Stajich J.E."/>
            <person name="Kennedy P.G."/>
        </authorList>
    </citation>
    <scope>NUCLEOTIDE SEQUENCE</scope>
    <source>
        <strain evidence="2">DOB743</strain>
    </source>
</reference>
<dbReference type="InterPro" id="IPR011990">
    <property type="entry name" value="TPR-like_helical_dom_sf"/>
</dbReference>
<protein>
    <submittedName>
        <fullName evidence="2">CHAT domain-containing protein</fullName>
    </submittedName>
</protein>